<evidence type="ECO:0000256" key="4">
    <source>
        <dbReference type="RuleBase" id="RU003619"/>
    </source>
</evidence>
<evidence type="ECO:0000256" key="3">
    <source>
        <dbReference type="ARBA" id="ARBA00023274"/>
    </source>
</evidence>
<proteinExistence type="inferred from homology"/>
<keyword evidence="2 4" id="KW-0689">Ribosomal protein</keyword>
<evidence type="ECO:0000256" key="1">
    <source>
        <dbReference type="ARBA" id="ARBA00007151"/>
    </source>
</evidence>
<dbReference type="RefSeq" id="YP_008994791.1">
    <property type="nucleotide sequence ID" value="NC_023273.1"/>
</dbReference>
<dbReference type="OrthoDB" id="35139at2759"/>
<dbReference type="Gene3D" id="1.10.455.10">
    <property type="entry name" value="Ribosomal protein S7 domain"/>
    <property type="match status" value="1"/>
</dbReference>
<dbReference type="GO" id="GO:0006412">
    <property type="term" value="P:translation"/>
    <property type="evidence" value="ECO:0007669"/>
    <property type="project" value="InterPro"/>
</dbReference>
<dbReference type="AlphaFoldDB" id="K8E8K2"/>
<dbReference type="InterPro" id="IPR000235">
    <property type="entry name" value="Ribosomal_uS7"/>
</dbReference>
<dbReference type="GO" id="GO:0003735">
    <property type="term" value="F:structural constituent of ribosome"/>
    <property type="evidence" value="ECO:0007669"/>
    <property type="project" value="InterPro"/>
</dbReference>
<protein>
    <submittedName>
        <fullName evidence="6">Ribosomal protein S7</fullName>
    </submittedName>
</protein>
<sequence length="180" mass="20648">MPKTLYRYSQEQRKQKPADILATDSGFQSNEVYLTFVQNLMKKGKKSTAENLFRKTLQNLKQKTKNSENVFVVLEKAVKNVEPSFFLKKARLGGTSQQIPAALDKKKKKSTSIRALIQIATEKQKKSTQRKDIKLASTFTHFLANELYEASQGLGSALQKRDELHKLAESNRALLTQRWW</sequence>
<dbReference type="InterPro" id="IPR036823">
    <property type="entry name" value="Ribosomal_uS7_dom_sf"/>
</dbReference>
<dbReference type="STRING" id="41875.K8E8K2"/>
<dbReference type="GeneID" id="18158090"/>
<dbReference type="PIRSF" id="PIRSF002122">
    <property type="entry name" value="RPS7p_RPS7a_RPS5e_RPS7o"/>
    <property type="match status" value="1"/>
</dbReference>
<dbReference type="KEGG" id="bpg:BathyMg00252"/>
<dbReference type="InterPro" id="IPR034643">
    <property type="entry name" value="RPS7_plant"/>
</dbReference>
<evidence type="ECO:0000259" key="5">
    <source>
        <dbReference type="Pfam" id="PF00177"/>
    </source>
</evidence>
<dbReference type="CDD" id="cd15484">
    <property type="entry name" value="uS7_plant"/>
    <property type="match status" value="1"/>
</dbReference>
<feature type="domain" description="Small ribosomal subunit protein uS7" evidence="5">
    <location>
        <begin position="17"/>
        <end position="172"/>
    </location>
</feature>
<reference evidence="6 7" key="1">
    <citation type="submission" date="2011-10" db="EMBL/GenBank/DDBJ databases">
        <authorList>
            <person name="Genoscope - CEA"/>
        </authorList>
    </citation>
    <scope>NUCLEOTIDE SEQUENCE [LARGE SCALE GENOMIC DNA]</scope>
    <source>
        <strain evidence="6 7">RCC 1105</strain>
    </source>
</reference>
<dbReference type="PROSITE" id="PS00052">
    <property type="entry name" value="RIBOSOMAL_S7"/>
    <property type="match status" value="1"/>
</dbReference>
<organism evidence="6 7">
    <name type="scientific">Bathycoccus prasinos</name>
    <dbReference type="NCBI Taxonomy" id="41875"/>
    <lineage>
        <taxon>Eukaryota</taxon>
        <taxon>Viridiplantae</taxon>
        <taxon>Chlorophyta</taxon>
        <taxon>Mamiellophyceae</taxon>
        <taxon>Mamiellales</taxon>
        <taxon>Bathycoccaceae</taxon>
        <taxon>Bathycoccus</taxon>
    </lineage>
</organism>
<evidence type="ECO:0000256" key="2">
    <source>
        <dbReference type="ARBA" id="ARBA00022980"/>
    </source>
</evidence>
<keyword evidence="3 4" id="KW-0687">Ribonucleoprotein</keyword>
<dbReference type="SUPFAM" id="SSF47973">
    <property type="entry name" value="Ribosomal protein S7"/>
    <property type="match status" value="1"/>
</dbReference>
<dbReference type="InterPro" id="IPR023798">
    <property type="entry name" value="Ribosomal_uS7_dom"/>
</dbReference>
<dbReference type="GO" id="GO:0019843">
    <property type="term" value="F:rRNA binding"/>
    <property type="evidence" value="ECO:0007669"/>
    <property type="project" value="InterPro"/>
</dbReference>
<keyword evidence="7" id="KW-1185">Reference proteome</keyword>
<evidence type="ECO:0000313" key="7">
    <source>
        <dbReference type="Proteomes" id="UP000198341"/>
    </source>
</evidence>
<dbReference type="EMBL" id="FO082258">
    <property type="protein sequence ID" value="CCO13927.1"/>
    <property type="molecule type" value="Genomic_DNA"/>
</dbReference>
<dbReference type="PANTHER" id="PTHR11205">
    <property type="entry name" value="RIBOSOMAL PROTEIN S7"/>
    <property type="match status" value="1"/>
</dbReference>
<name>K8E8K2_9CHLO</name>
<dbReference type="InterPro" id="IPR020606">
    <property type="entry name" value="Ribosomal_uS7_CS"/>
</dbReference>
<gene>
    <name evidence="6" type="primary">Rps7</name>
    <name evidence="6" type="ordered locus">BathyMg00252</name>
</gene>
<dbReference type="Proteomes" id="UP000198341">
    <property type="component" value="Mitochondrion MT"/>
</dbReference>
<comment type="similarity">
    <text evidence="1 4">Belongs to the universal ribosomal protein uS7 family.</text>
</comment>
<dbReference type="Pfam" id="PF00177">
    <property type="entry name" value="Ribosomal_S7"/>
    <property type="match status" value="1"/>
</dbReference>
<dbReference type="GO" id="GO:0005763">
    <property type="term" value="C:mitochondrial small ribosomal subunit"/>
    <property type="evidence" value="ECO:0007669"/>
    <property type="project" value="InterPro"/>
</dbReference>
<accession>K8E8K2</accession>
<evidence type="ECO:0000313" key="6">
    <source>
        <dbReference type="EMBL" id="CCO13927.1"/>
    </source>
</evidence>